<keyword evidence="8 9" id="KW-0472">Membrane</keyword>
<feature type="transmembrane region" description="Helical" evidence="9">
    <location>
        <begin position="472"/>
        <end position="499"/>
    </location>
</feature>
<feature type="transmembrane region" description="Helical" evidence="9">
    <location>
        <begin position="535"/>
        <end position="556"/>
    </location>
</feature>
<evidence type="ECO:0000256" key="9">
    <source>
        <dbReference type="RuleBase" id="RU364070"/>
    </source>
</evidence>
<evidence type="ECO:0000256" key="8">
    <source>
        <dbReference type="ARBA" id="ARBA00023136"/>
    </source>
</evidence>
<evidence type="ECO:0000256" key="3">
    <source>
        <dbReference type="ARBA" id="ARBA00022448"/>
    </source>
</evidence>
<dbReference type="NCBIfam" id="NF000282">
    <property type="entry name" value="RND_permease_1"/>
    <property type="match status" value="1"/>
</dbReference>
<dbReference type="SUPFAM" id="SSF82866">
    <property type="entry name" value="Multidrug efflux transporter AcrB transmembrane domain"/>
    <property type="match status" value="2"/>
</dbReference>
<dbReference type="Gene3D" id="3.30.70.1320">
    <property type="entry name" value="Multidrug efflux transporter AcrB pore domain like"/>
    <property type="match status" value="1"/>
</dbReference>
<evidence type="ECO:0000256" key="5">
    <source>
        <dbReference type="ARBA" id="ARBA00022519"/>
    </source>
</evidence>
<dbReference type="Gene3D" id="3.30.70.1430">
    <property type="entry name" value="Multidrug efflux transporter AcrB pore domain"/>
    <property type="match status" value="2"/>
</dbReference>
<keyword evidence="4" id="KW-1003">Cell membrane</keyword>
<evidence type="ECO:0000256" key="7">
    <source>
        <dbReference type="ARBA" id="ARBA00022989"/>
    </source>
</evidence>
<feature type="transmembrane region" description="Helical" evidence="9">
    <location>
        <begin position="368"/>
        <end position="389"/>
    </location>
</feature>
<evidence type="ECO:0000256" key="4">
    <source>
        <dbReference type="ARBA" id="ARBA00022475"/>
    </source>
</evidence>
<feature type="transmembrane region" description="Helical" evidence="9">
    <location>
        <begin position="395"/>
        <end position="415"/>
    </location>
</feature>
<reference evidence="10" key="1">
    <citation type="submission" date="2023-06" db="EMBL/GenBank/DDBJ databases">
        <authorList>
            <person name="Zhang S."/>
        </authorList>
    </citation>
    <scope>NUCLEOTIDE SEQUENCE</scope>
    <source>
        <strain evidence="10">SG2303</strain>
    </source>
</reference>
<dbReference type="PANTHER" id="PTHR32063">
    <property type="match status" value="1"/>
</dbReference>
<feature type="transmembrane region" description="Helical" evidence="9">
    <location>
        <begin position="342"/>
        <end position="361"/>
    </location>
</feature>
<dbReference type="NCBIfam" id="TIGR00915">
    <property type="entry name" value="2A0602"/>
    <property type="match status" value="1"/>
</dbReference>
<feature type="transmembrane region" description="Helical" evidence="9">
    <location>
        <begin position="444"/>
        <end position="466"/>
    </location>
</feature>
<comment type="caution">
    <text evidence="9">Lacks conserved residue(s) required for the propagation of feature annotation.</text>
</comment>
<sequence>MFSAFFIRRPIFASVISIIIVLAGLAAIKSLPVEQFPQIVPPTVAVSTSYPGASAEVIAATVAAPLEQAINGVDDMLYVQSSSSSSGALTVTVTFKIGTDPDQATINVNNKVQSALAALPQEVRRQGVTVQKKSSAFLQVIALYSPKKSYDTLYMSNYALLNVIDELKRIPGVGDVINFAAQDYSMRVWLRPDKLAQMKLTTTDITNAINEQNAQFAAGRVGAEPTDKAVDFTYTVTTKGRLADPAEFENIILRSNPDGSKLRLKDVARVELGALNYDFRSTFDGQPTIPIGIFLSPGANQLATADAVKATMARLSKNFPSDLKYAIPYDTTEFVKVSIHEVVKTLGEAMVLVFLVVFLFLQNWRATLIPCLAVPVSIIGTFAGMYALGFSINTLTLFGMVLAIGIVVDDAIVVLENVERLMSTEKLPPMQAAFKAMEEVSGPVVAIVLVLCSVFIPVAFLGGIAGQMYKQFAVTIAMSVVISGLVALTLTPALCALILKEDQQHEHHFFDKFNAFFDRMTRGYTEGVRFLLKRVALALALFGVVIALAIGLFRMVPSSLAPDEDQGYIIAAMFLPDGASMGRTDAAMHQLDKITRPNPAVAHVLSFSGFDILSGSNKTNGGVSFVTLKPWDDRKGPNEQALSLVGQVFKQGMAIRDGLVLAFNPPPISGMSNTGGFEGYVQSRGSGGPKELEAMTRKLVAAAAKRPELAGVQTTFSASVPQVYIKLDREKAKALGVAITDVFSTMQSTFGSLYVNDFNKFGRTFKVQLQSEADFRSKIEDIRNVYTRSASGEMIPLSALVTVEQSTGPEIYERFNVFPAAKVVGNPSPGHSSGEAIKAMEEVAQDTLGSDYTLAWSGSAFQEKSTSGSSATVFGFGLIMVFLILAAQYERWTLPIAVLMAVPFAVFGALSANWLRGLANDVYFQVALVTLIGLASKNAILIVEFAVLKMEEGMSLFDAALEAARLRFRPIVMTSLAFVLGCVPLAISTGAGAASRHSVGTGVIGGMLAATFIAVFFIPAFFLLIMQWSQRGKPAGKAGPEALALPKEGETTHD</sequence>
<organism evidence="10 11">
    <name type="scientific">Crenobacter oryzisoli</name>
    <dbReference type="NCBI Taxonomy" id="3056844"/>
    <lineage>
        <taxon>Bacteria</taxon>
        <taxon>Pseudomonadati</taxon>
        <taxon>Pseudomonadota</taxon>
        <taxon>Betaproteobacteria</taxon>
        <taxon>Neisseriales</taxon>
        <taxon>Neisseriaceae</taxon>
        <taxon>Crenobacter</taxon>
    </lineage>
</organism>
<dbReference type="Pfam" id="PF00873">
    <property type="entry name" value="ACR_tran"/>
    <property type="match status" value="1"/>
</dbReference>
<dbReference type="Gene3D" id="1.20.1640.10">
    <property type="entry name" value="Multidrug efflux transporter AcrB transmembrane domain"/>
    <property type="match status" value="2"/>
</dbReference>
<proteinExistence type="inferred from homology"/>
<evidence type="ECO:0000256" key="6">
    <source>
        <dbReference type="ARBA" id="ARBA00022692"/>
    </source>
</evidence>
<keyword evidence="7 9" id="KW-1133">Transmembrane helix</keyword>
<comment type="subcellular location">
    <subcellularLocation>
        <location evidence="1 9">Cell inner membrane</location>
        <topology evidence="1 9">Multi-pass membrane protein</topology>
    </subcellularLocation>
</comment>
<feature type="transmembrane region" description="Helical" evidence="9">
    <location>
        <begin position="968"/>
        <end position="987"/>
    </location>
</feature>
<dbReference type="Gene3D" id="3.30.70.1440">
    <property type="entry name" value="Multidrug efflux transporter AcrB pore domain"/>
    <property type="match status" value="1"/>
</dbReference>
<keyword evidence="3 9" id="KW-0813">Transport</keyword>
<dbReference type="InterPro" id="IPR001036">
    <property type="entry name" value="Acrflvin-R"/>
</dbReference>
<dbReference type="EMBL" id="JAUEDK010000041">
    <property type="protein sequence ID" value="MDN0076737.1"/>
    <property type="molecule type" value="Genomic_DNA"/>
</dbReference>
<comment type="caution">
    <text evidence="10">The sequence shown here is derived from an EMBL/GenBank/DDBJ whole genome shotgun (WGS) entry which is preliminary data.</text>
</comment>
<comment type="similarity">
    <text evidence="2 9">Belongs to the resistance-nodulation-cell division (RND) (TC 2.A.6) family.</text>
</comment>
<dbReference type="InterPro" id="IPR027463">
    <property type="entry name" value="AcrB_DN_DC_subdom"/>
</dbReference>
<dbReference type="Gene3D" id="3.30.2090.10">
    <property type="entry name" value="Multidrug efflux transporter AcrB TolC docking domain, DN and DC subdomains"/>
    <property type="match status" value="2"/>
</dbReference>
<evidence type="ECO:0000313" key="11">
    <source>
        <dbReference type="Proteomes" id="UP001168540"/>
    </source>
</evidence>
<evidence type="ECO:0000313" key="10">
    <source>
        <dbReference type="EMBL" id="MDN0076737.1"/>
    </source>
</evidence>
<keyword evidence="11" id="KW-1185">Reference proteome</keyword>
<name>A0ABT7XSG7_9NEIS</name>
<dbReference type="SUPFAM" id="SSF82693">
    <property type="entry name" value="Multidrug efflux transporter AcrB pore domain, PN1, PN2, PC1 and PC2 subdomains"/>
    <property type="match status" value="3"/>
</dbReference>
<gene>
    <name evidence="10" type="ORF">QU481_17920</name>
</gene>
<feature type="transmembrane region" description="Helical" evidence="9">
    <location>
        <begin position="896"/>
        <end position="916"/>
    </location>
</feature>
<dbReference type="RefSeq" id="WP_289831387.1">
    <property type="nucleotide sequence ID" value="NZ_JAUEDK010000041.1"/>
</dbReference>
<evidence type="ECO:0000256" key="2">
    <source>
        <dbReference type="ARBA" id="ARBA00010942"/>
    </source>
</evidence>
<dbReference type="PANTHER" id="PTHR32063:SF76">
    <property type="entry name" value="EFFLUX PUMP MEMBRANE TRANSPORTER"/>
    <property type="match status" value="1"/>
</dbReference>
<dbReference type="Proteomes" id="UP001168540">
    <property type="component" value="Unassembled WGS sequence"/>
</dbReference>
<dbReference type="SUPFAM" id="SSF82714">
    <property type="entry name" value="Multidrug efflux transporter AcrB TolC docking domain, DN and DC subdomains"/>
    <property type="match status" value="2"/>
</dbReference>
<dbReference type="PRINTS" id="PR00702">
    <property type="entry name" value="ACRIFLAVINRP"/>
</dbReference>
<keyword evidence="6 9" id="KW-0812">Transmembrane</keyword>
<feature type="transmembrane region" description="Helical" evidence="9">
    <location>
        <begin position="999"/>
        <end position="1025"/>
    </location>
</feature>
<feature type="transmembrane region" description="Helical" evidence="9">
    <location>
        <begin position="922"/>
        <end position="947"/>
    </location>
</feature>
<accession>A0ABT7XSG7</accession>
<keyword evidence="5 9" id="KW-0997">Cell inner membrane</keyword>
<protein>
    <recommendedName>
        <fullName evidence="9">Efflux pump membrane transporter</fullName>
    </recommendedName>
</protein>
<dbReference type="InterPro" id="IPR004764">
    <property type="entry name" value="MdtF-like"/>
</dbReference>
<feature type="transmembrane region" description="Helical" evidence="9">
    <location>
        <begin position="871"/>
        <end position="889"/>
    </location>
</feature>
<evidence type="ECO:0000256" key="1">
    <source>
        <dbReference type="ARBA" id="ARBA00004429"/>
    </source>
</evidence>